<name>A0A212J6U0_9BACT</name>
<proteinExistence type="predicted"/>
<evidence type="ECO:0000313" key="1">
    <source>
        <dbReference type="EMBL" id="SBV95138.1"/>
    </source>
</evidence>
<reference evidence="1" key="1">
    <citation type="submission" date="2016-04" db="EMBL/GenBank/DDBJ databases">
        <authorList>
            <person name="Evans L.H."/>
            <person name="Alamgir A."/>
            <person name="Owens N."/>
            <person name="Weber N.D."/>
            <person name="Virtaneva K."/>
            <person name="Barbian K."/>
            <person name="Babar A."/>
            <person name="Rosenke K."/>
        </authorList>
    </citation>
    <scope>NUCLEOTIDE SEQUENCE</scope>
    <source>
        <strain evidence="1">92-2</strain>
    </source>
</reference>
<dbReference type="EMBL" id="FLUP01000001">
    <property type="protein sequence ID" value="SBV95138.1"/>
    <property type="molecule type" value="Genomic_DNA"/>
</dbReference>
<organism evidence="1">
    <name type="scientific">uncultured Desulfovibrio sp</name>
    <dbReference type="NCBI Taxonomy" id="167968"/>
    <lineage>
        <taxon>Bacteria</taxon>
        <taxon>Pseudomonadati</taxon>
        <taxon>Thermodesulfobacteriota</taxon>
        <taxon>Desulfovibrionia</taxon>
        <taxon>Desulfovibrionales</taxon>
        <taxon>Desulfovibrionaceae</taxon>
        <taxon>Desulfovibrio</taxon>
        <taxon>environmental samples</taxon>
    </lineage>
</organism>
<dbReference type="AlphaFoldDB" id="A0A212J6U0"/>
<accession>A0A212J6U0</accession>
<gene>
    <name evidence="1" type="ORF">KM92DES2_10622</name>
</gene>
<protein>
    <submittedName>
        <fullName evidence="1">Uncharacterized protein</fullName>
    </submittedName>
</protein>
<sequence>MPRNSNNLYFAEIVEYIRRSYFMDIN</sequence>